<evidence type="ECO:0000313" key="4">
    <source>
        <dbReference type="Proteomes" id="UP000608420"/>
    </source>
</evidence>
<dbReference type="RefSeq" id="WP_120463569.1">
    <property type="nucleotide sequence ID" value="NZ_BMIW01000018.1"/>
</dbReference>
<dbReference type="Gene3D" id="1.20.144.10">
    <property type="entry name" value="Phosphatidic acid phosphatase type 2/haloperoxidase"/>
    <property type="match status" value="1"/>
</dbReference>
<dbReference type="Proteomes" id="UP000608420">
    <property type="component" value="Unassembled WGS sequence"/>
</dbReference>
<gene>
    <name evidence="3" type="ORF">GCM10010913_26170</name>
</gene>
<proteinExistence type="predicted"/>
<reference evidence="4" key="1">
    <citation type="journal article" date="2019" name="Int. J. Syst. Evol. Microbiol.">
        <title>The Global Catalogue of Microorganisms (GCM) 10K type strain sequencing project: providing services to taxonomists for standard genome sequencing and annotation.</title>
        <authorList>
            <consortium name="The Broad Institute Genomics Platform"/>
            <consortium name="The Broad Institute Genome Sequencing Center for Infectious Disease"/>
            <person name="Wu L."/>
            <person name="Ma J."/>
        </authorList>
    </citation>
    <scope>NUCLEOTIDE SEQUENCE [LARGE SCALE GENOMIC DNA]</scope>
    <source>
        <strain evidence="4">CGMCC 1.15420</strain>
    </source>
</reference>
<keyword evidence="4" id="KW-1185">Reference proteome</keyword>
<feature type="transmembrane region" description="Helical" evidence="1">
    <location>
        <begin position="191"/>
        <end position="208"/>
    </location>
</feature>
<dbReference type="InterPro" id="IPR036938">
    <property type="entry name" value="PAP2/HPO_sf"/>
</dbReference>
<comment type="caution">
    <text evidence="3">The sequence shown here is derived from an EMBL/GenBank/DDBJ whole genome shotgun (WGS) entry which is preliminary data.</text>
</comment>
<name>A0ABQ1VXD2_9BACL</name>
<accession>A0ABQ1VXD2</accession>
<organism evidence="3 4">
    <name type="scientific">Paenibacillus aceti</name>
    <dbReference type="NCBI Taxonomy" id="1820010"/>
    <lineage>
        <taxon>Bacteria</taxon>
        <taxon>Bacillati</taxon>
        <taxon>Bacillota</taxon>
        <taxon>Bacilli</taxon>
        <taxon>Bacillales</taxon>
        <taxon>Paenibacillaceae</taxon>
        <taxon>Paenibacillus</taxon>
    </lineage>
</organism>
<feature type="transmembrane region" description="Helical" evidence="1">
    <location>
        <begin position="18"/>
        <end position="42"/>
    </location>
</feature>
<keyword evidence="1" id="KW-1133">Transmembrane helix</keyword>
<evidence type="ECO:0000259" key="2">
    <source>
        <dbReference type="SMART" id="SM00014"/>
    </source>
</evidence>
<dbReference type="EMBL" id="BMIW01000018">
    <property type="protein sequence ID" value="GGG03171.1"/>
    <property type="molecule type" value="Genomic_DNA"/>
</dbReference>
<dbReference type="PANTHER" id="PTHR14969:SF13">
    <property type="entry name" value="AT30094P"/>
    <property type="match status" value="1"/>
</dbReference>
<feature type="transmembrane region" description="Helical" evidence="1">
    <location>
        <begin position="220"/>
        <end position="237"/>
    </location>
</feature>
<feature type="transmembrane region" description="Helical" evidence="1">
    <location>
        <begin position="115"/>
        <end position="136"/>
    </location>
</feature>
<evidence type="ECO:0000256" key="1">
    <source>
        <dbReference type="SAM" id="Phobius"/>
    </source>
</evidence>
<keyword evidence="1" id="KW-0812">Transmembrane</keyword>
<evidence type="ECO:0000313" key="3">
    <source>
        <dbReference type="EMBL" id="GGG03171.1"/>
    </source>
</evidence>
<feature type="transmembrane region" description="Helical" evidence="1">
    <location>
        <begin position="142"/>
        <end position="160"/>
    </location>
</feature>
<dbReference type="InterPro" id="IPR000326">
    <property type="entry name" value="PAP2/HPO"/>
</dbReference>
<feature type="domain" description="Phosphatidic acid phosphatase type 2/haloperoxidase" evidence="2">
    <location>
        <begin position="46"/>
        <end position="157"/>
    </location>
</feature>
<dbReference type="SMART" id="SM00014">
    <property type="entry name" value="acidPPc"/>
    <property type="match status" value="1"/>
</dbReference>
<dbReference type="PANTHER" id="PTHR14969">
    <property type="entry name" value="SPHINGOSINE-1-PHOSPHATE PHOSPHOHYDROLASE"/>
    <property type="match status" value="1"/>
</dbReference>
<dbReference type="Pfam" id="PF01569">
    <property type="entry name" value="PAP2"/>
    <property type="match status" value="1"/>
</dbReference>
<dbReference type="SUPFAM" id="SSF48317">
    <property type="entry name" value="Acid phosphatase/Vanadium-dependent haloperoxidase"/>
    <property type="match status" value="1"/>
</dbReference>
<protein>
    <recommendedName>
        <fullName evidence="2">Phosphatidic acid phosphatase type 2/haloperoxidase domain-containing protein</fullName>
    </recommendedName>
</protein>
<feature type="transmembrane region" description="Helical" evidence="1">
    <location>
        <begin position="257"/>
        <end position="278"/>
    </location>
</feature>
<keyword evidence="1" id="KW-0472">Membrane</keyword>
<feature type="transmembrane region" description="Helical" evidence="1">
    <location>
        <begin position="167"/>
        <end position="185"/>
    </location>
</feature>
<sequence>MEIVKFIQSFASPFWDRFFIQATRIGDDGFFVILFALFFWCISKDFGYRMGFAFYSNSAWNSILKNIFQVPRHFGQIDVRTLNEVAIGGYSFPSGHVQNVTSFSTSFILRYRYKLVYTLAILVILLVSLSRLYLGAHTPMDVLGSLIIGAGWVILAEWVFGTFSKGWLELKLLAVAGALFLGTLIASDTWYFSSIGTVISILLAYYLDEKLLHFEVPKRWGAKLGLLLGGLLVYYIVEGLVTPLLTRTPAGKFTEGFLIGILITLIIPALYMGLKLVISQIFKGGDGSRYESRTP</sequence>